<dbReference type="Proteomes" id="UP000238479">
    <property type="component" value="Chromosome 4"/>
</dbReference>
<dbReference type="GO" id="GO:0006412">
    <property type="term" value="P:translation"/>
    <property type="evidence" value="ECO:0007669"/>
    <property type="project" value="InterPro"/>
</dbReference>
<accession>A0A2P6QXS0</accession>
<dbReference type="EMBL" id="PDCK01000042">
    <property type="protein sequence ID" value="PRQ38954.1"/>
    <property type="molecule type" value="Genomic_DNA"/>
</dbReference>
<dbReference type="SUPFAM" id="SSF64263">
    <property type="entry name" value="Prokaryotic ribosomal protein L17"/>
    <property type="match status" value="1"/>
</dbReference>
<dbReference type="AlphaFoldDB" id="A0A2P6QXS0"/>
<reference evidence="2 3" key="1">
    <citation type="journal article" date="2018" name="Nat. Genet.">
        <title>The Rosa genome provides new insights in the design of modern roses.</title>
        <authorList>
            <person name="Bendahmane M."/>
        </authorList>
    </citation>
    <scope>NUCLEOTIDE SEQUENCE [LARGE SCALE GENOMIC DNA]</scope>
    <source>
        <strain evidence="3">cv. Old Blush</strain>
    </source>
</reference>
<name>A0A2P6QXS0_ROSCH</name>
<evidence type="ECO:0000313" key="3">
    <source>
        <dbReference type="Proteomes" id="UP000238479"/>
    </source>
</evidence>
<gene>
    <name evidence="2" type="ORF">RchiOBHm_Chr4g0419681</name>
</gene>
<evidence type="ECO:0000313" key="2">
    <source>
        <dbReference type="EMBL" id="PRQ38954.1"/>
    </source>
</evidence>
<comment type="caution">
    <text evidence="2">The sequence shown here is derived from an EMBL/GenBank/DDBJ whole genome shotgun (WGS) entry which is preliminary data.</text>
</comment>
<dbReference type="GO" id="GO:0003735">
    <property type="term" value="F:structural constituent of ribosome"/>
    <property type="evidence" value="ECO:0007669"/>
    <property type="project" value="InterPro"/>
</dbReference>
<dbReference type="InterPro" id="IPR036373">
    <property type="entry name" value="Ribosomal_bL17_sf"/>
</dbReference>
<keyword evidence="2" id="KW-0687">Ribonucleoprotein</keyword>
<keyword evidence="2" id="KW-0689">Ribosomal protein</keyword>
<dbReference type="STRING" id="74649.A0A2P6QXS0"/>
<evidence type="ECO:0000256" key="1">
    <source>
        <dbReference type="SAM" id="MobiDB-lite"/>
    </source>
</evidence>
<feature type="region of interest" description="Disordered" evidence="1">
    <location>
        <begin position="43"/>
        <end position="83"/>
    </location>
</feature>
<organism evidence="2 3">
    <name type="scientific">Rosa chinensis</name>
    <name type="common">China rose</name>
    <dbReference type="NCBI Taxonomy" id="74649"/>
    <lineage>
        <taxon>Eukaryota</taxon>
        <taxon>Viridiplantae</taxon>
        <taxon>Streptophyta</taxon>
        <taxon>Embryophyta</taxon>
        <taxon>Tracheophyta</taxon>
        <taxon>Spermatophyta</taxon>
        <taxon>Magnoliopsida</taxon>
        <taxon>eudicotyledons</taxon>
        <taxon>Gunneridae</taxon>
        <taxon>Pentapetalae</taxon>
        <taxon>rosids</taxon>
        <taxon>fabids</taxon>
        <taxon>Rosales</taxon>
        <taxon>Rosaceae</taxon>
        <taxon>Rosoideae</taxon>
        <taxon>Rosoideae incertae sedis</taxon>
        <taxon>Rosa</taxon>
    </lineage>
</organism>
<dbReference type="GO" id="GO:0005840">
    <property type="term" value="C:ribosome"/>
    <property type="evidence" value="ECO:0007669"/>
    <property type="project" value="UniProtKB-KW"/>
</dbReference>
<keyword evidence="3" id="KW-1185">Reference proteome</keyword>
<protein>
    <submittedName>
        <fullName evidence="2">Putative ribosomal protein L17</fullName>
    </submittedName>
</protein>
<feature type="compositionally biased region" description="Low complexity" evidence="1">
    <location>
        <begin position="48"/>
        <end position="72"/>
    </location>
</feature>
<sequence length="147" mass="16304">MSIALDRNGNSGNGMIPRSGRFIHGMPCISIYVTKGFDQDRRLELEENSSSSRSSSVGNNSDESNGSSEGEVQSSFKGPLDTMDQLEEVLPVNMTKLRKLNRTMAHRLSMLTTQVSQLVKIEHIETTVAKIDQFAPSKQDKSKRSEI</sequence>
<proteinExistence type="predicted"/>
<dbReference type="Gramene" id="PRQ38954">
    <property type="protein sequence ID" value="PRQ38954"/>
    <property type="gene ID" value="RchiOBHm_Chr4g0419681"/>
</dbReference>
<dbReference type="OMA" id="NRTMAHR"/>
<dbReference type="Gene3D" id="3.90.1030.10">
    <property type="entry name" value="Ribosomal protein L17"/>
    <property type="match status" value="1"/>
</dbReference>